<evidence type="ECO:0000313" key="6">
    <source>
        <dbReference type="Proteomes" id="UP001443914"/>
    </source>
</evidence>
<reference evidence="5" key="1">
    <citation type="submission" date="2024-03" db="EMBL/GenBank/DDBJ databases">
        <title>WGS assembly of Saponaria officinalis var. Norfolk2.</title>
        <authorList>
            <person name="Jenkins J."/>
            <person name="Shu S."/>
            <person name="Grimwood J."/>
            <person name="Barry K."/>
            <person name="Goodstein D."/>
            <person name="Schmutz J."/>
            <person name="Leebens-Mack J."/>
            <person name="Osbourn A."/>
        </authorList>
    </citation>
    <scope>NUCLEOTIDE SEQUENCE [LARGE SCALE GENOMIC DNA]</scope>
    <source>
        <strain evidence="5">JIC</strain>
    </source>
</reference>
<dbReference type="EMBL" id="JBDFQZ010000009">
    <property type="protein sequence ID" value="KAK9691928.1"/>
    <property type="molecule type" value="Genomic_DNA"/>
</dbReference>
<keyword evidence="6" id="KW-1185">Reference proteome</keyword>
<gene>
    <name evidence="5" type="ORF">RND81_09G229500</name>
</gene>
<dbReference type="AlphaFoldDB" id="A0AAW1IQD2"/>
<accession>A0AAW1IQD2</accession>
<dbReference type="Gene3D" id="1.25.40.10">
    <property type="entry name" value="Tetratricopeptide repeat domain"/>
    <property type="match status" value="4"/>
</dbReference>
<evidence type="ECO:0000256" key="2">
    <source>
        <dbReference type="ARBA" id="ARBA00022737"/>
    </source>
</evidence>
<feature type="repeat" description="PPR" evidence="3">
    <location>
        <begin position="353"/>
        <end position="387"/>
    </location>
</feature>
<comment type="similarity">
    <text evidence="1">Belongs to the PPR family. P subfamily.</text>
</comment>
<dbReference type="Pfam" id="PF13041">
    <property type="entry name" value="PPR_2"/>
    <property type="match status" value="2"/>
</dbReference>
<dbReference type="Proteomes" id="UP001443914">
    <property type="component" value="Unassembled WGS sequence"/>
</dbReference>
<dbReference type="PROSITE" id="PS51375">
    <property type="entry name" value="PPR"/>
    <property type="match status" value="6"/>
</dbReference>
<feature type="repeat" description="PPR" evidence="3">
    <location>
        <begin position="179"/>
        <end position="213"/>
    </location>
</feature>
<feature type="repeat" description="PPR" evidence="3">
    <location>
        <begin position="388"/>
        <end position="422"/>
    </location>
</feature>
<comment type="caution">
    <text evidence="5">The sequence shown here is derived from an EMBL/GenBank/DDBJ whole genome shotgun (WGS) entry which is preliminary data.</text>
</comment>
<feature type="repeat" description="PPR" evidence="3">
    <location>
        <begin position="493"/>
        <end position="527"/>
    </location>
</feature>
<evidence type="ECO:0000256" key="4">
    <source>
        <dbReference type="SAM" id="MobiDB-lite"/>
    </source>
</evidence>
<proteinExistence type="inferred from homology"/>
<evidence type="ECO:0000256" key="3">
    <source>
        <dbReference type="PROSITE-ProRule" id="PRU00708"/>
    </source>
</evidence>
<dbReference type="PANTHER" id="PTHR47939">
    <property type="entry name" value="MEMBRANE-ASSOCIATED SALT-INDUCIBLE PROTEIN-LIKE"/>
    <property type="match status" value="1"/>
</dbReference>
<organism evidence="5 6">
    <name type="scientific">Saponaria officinalis</name>
    <name type="common">Common soapwort</name>
    <name type="synonym">Lychnis saponaria</name>
    <dbReference type="NCBI Taxonomy" id="3572"/>
    <lineage>
        <taxon>Eukaryota</taxon>
        <taxon>Viridiplantae</taxon>
        <taxon>Streptophyta</taxon>
        <taxon>Embryophyta</taxon>
        <taxon>Tracheophyta</taxon>
        <taxon>Spermatophyta</taxon>
        <taxon>Magnoliopsida</taxon>
        <taxon>eudicotyledons</taxon>
        <taxon>Gunneridae</taxon>
        <taxon>Pentapetalae</taxon>
        <taxon>Caryophyllales</taxon>
        <taxon>Caryophyllaceae</taxon>
        <taxon>Caryophylleae</taxon>
        <taxon>Saponaria</taxon>
    </lineage>
</organism>
<feature type="repeat" description="PPR" evidence="3">
    <location>
        <begin position="283"/>
        <end position="317"/>
    </location>
</feature>
<dbReference type="NCBIfam" id="TIGR00756">
    <property type="entry name" value="PPR"/>
    <property type="match status" value="6"/>
</dbReference>
<feature type="compositionally biased region" description="Low complexity" evidence="4">
    <location>
        <begin position="47"/>
        <end position="63"/>
    </location>
</feature>
<dbReference type="InterPro" id="IPR002885">
    <property type="entry name" value="PPR_rpt"/>
</dbReference>
<sequence length="575" mass="64696">MAVSHLRLIFPIKHSKFLHFSFAPFSTVDSSIISNQYHHHQFDDNFSSPLSQNQPNSNPNPNLHESQILNQLSSLLPIHRATIPSNLYSPNSISPPIENLTLIKTSPDGFLPLEDKLRGVFIQKLKGKVSIENALSAALGGEELSIDVISRVLDWRNLGGEAMVMFFDWAVKQPNVGKNLVVYNVVLKALGRRKLFDLMVGKFREMSNVGVRPNCDSLMIVLDSFVRAHRVSRAIEVFKELTVFGMSVDTEAFNVLLSCLCRRSHVGTANSLLHSMKGKVVFDNVSYNVVIGGWARLGKVSEMETCLKEMVDSGFCADCMTYSSVIEGLGRVGQIDNAVKIFESMESEGCCPDVRVYNAMIADFVSVGDFDKCMMYYEEMLKNNCGPNIDTYRSIISGLIKARKVADALEMFDKMLHRGIIPSTGVVTSLIEPLCNFGPPHAAMMLYKSARKHGCQISMTAYKLLLKRLSRFGKCAMLLRLWNEMQESGHSCEMDVYEYVVNGLCNNGQLDTAVVVMEEALRKGFRPTKLMYSKLNNKLLAFDKAQTAYKLFLKVKRARILDNARRYWRANGWHF</sequence>
<evidence type="ECO:0000313" key="5">
    <source>
        <dbReference type="EMBL" id="KAK9691928.1"/>
    </source>
</evidence>
<keyword evidence="2" id="KW-0677">Repeat</keyword>
<evidence type="ECO:0008006" key="7">
    <source>
        <dbReference type="Google" id="ProtNLM"/>
    </source>
</evidence>
<dbReference type="InterPro" id="IPR050667">
    <property type="entry name" value="PPR-containing_protein"/>
</dbReference>
<feature type="region of interest" description="Disordered" evidence="4">
    <location>
        <begin position="44"/>
        <end position="64"/>
    </location>
</feature>
<dbReference type="InterPro" id="IPR011990">
    <property type="entry name" value="TPR-like_helical_dom_sf"/>
</dbReference>
<feature type="repeat" description="PPR" evidence="3">
    <location>
        <begin position="318"/>
        <end position="352"/>
    </location>
</feature>
<dbReference type="Pfam" id="PF01535">
    <property type="entry name" value="PPR"/>
    <property type="match status" value="4"/>
</dbReference>
<evidence type="ECO:0000256" key="1">
    <source>
        <dbReference type="ARBA" id="ARBA00007626"/>
    </source>
</evidence>
<dbReference type="PANTHER" id="PTHR47939:SF5">
    <property type="entry name" value="PENTACOTRIPEPTIDE-REPEAT REGION OF PRORP DOMAIN-CONTAINING PROTEIN"/>
    <property type="match status" value="1"/>
</dbReference>
<name>A0AAW1IQD2_SAPOF</name>
<protein>
    <recommendedName>
        <fullName evidence="7">Pentatricopeptide repeat-containing protein</fullName>
    </recommendedName>
</protein>